<dbReference type="InterPro" id="IPR046338">
    <property type="entry name" value="GAIN_dom_sf"/>
</dbReference>
<comment type="caution">
    <text evidence="8">The sequence shown here is derived from an EMBL/GenBank/DDBJ whole genome shotgun (WGS) entry which is preliminary data.</text>
</comment>
<evidence type="ECO:0000313" key="8">
    <source>
        <dbReference type="EMBL" id="OMJ95363.1"/>
    </source>
</evidence>
<dbReference type="Pfam" id="PF02010">
    <property type="entry name" value="REJ"/>
    <property type="match status" value="1"/>
</dbReference>
<evidence type="ECO:0000256" key="4">
    <source>
        <dbReference type="ARBA" id="ARBA00022989"/>
    </source>
</evidence>
<protein>
    <recommendedName>
        <fullName evidence="7">PKD/REJ-like domain-containing protein</fullName>
    </recommendedName>
</protein>
<feature type="transmembrane region" description="Helical" evidence="6">
    <location>
        <begin position="1499"/>
        <end position="1523"/>
    </location>
</feature>
<dbReference type="InterPro" id="IPR000203">
    <property type="entry name" value="GPS"/>
</dbReference>
<comment type="subcellular location">
    <subcellularLocation>
        <location evidence="1">Membrane</location>
    </subcellularLocation>
</comment>
<feature type="transmembrane region" description="Helical" evidence="6">
    <location>
        <begin position="1264"/>
        <end position="1284"/>
    </location>
</feature>
<evidence type="ECO:0000256" key="1">
    <source>
        <dbReference type="ARBA" id="ARBA00004370"/>
    </source>
</evidence>
<keyword evidence="9" id="KW-1185">Reference proteome</keyword>
<dbReference type="Gene3D" id="2.60.220.50">
    <property type="match status" value="1"/>
</dbReference>
<evidence type="ECO:0000256" key="5">
    <source>
        <dbReference type="ARBA" id="ARBA00023136"/>
    </source>
</evidence>
<dbReference type="EMBL" id="MPUH01000013">
    <property type="protein sequence ID" value="OMJ95363.1"/>
    <property type="molecule type" value="Genomic_DNA"/>
</dbReference>
<feature type="transmembrane region" description="Helical" evidence="6">
    <location>
        <begin position="1535"/>
        <end position="1562"/>
    </location>
</feature>
<dbReference type="PANTHER" id="PTHR46730:SF1">
    <property type="entry name" value="PLAT DOMAIN-CONTAINING PROTEIN"/>
    <property type="match status" value="1"/>
</dbReference>
<keyword evidence="2 6" id="KW-0812">Transmembrane</keyword>
<keyword evidence="3" id="KW-0677">Repeat</keyword>
<evidence type="ECO:0000313" key="9">
    <source>
        <dbReference type="Proteomes" id="UP000187209"/>
    </source>
</evidence>
<evidence type="ECO:0000259" key="7">
    <source>
        <dbReference type="Pfam" id="PF02010"/>
    </source>
</evidence>
<dbReference type="Proteomes" id="UP000187209">
    <property type="component" value="Unassembled WGS sequence"/>
</dbReference>
<dbReference type="GO" id="GO:0005261">
    <property type="term" value="F:monoatomic cation channel activity"/>
    <property type="evidence" value="ECO:0007669"/>
    <property type="project" value="TreeGrafter"/>
</dbReference>
<feature type="transmembrane region" description="Helical" evidence="6">
    <location>
        <begin position="1408"/>
        <end position="1429"/>
    </location>
</feature>
<proteinExistence type="predicted"/>
<keyword evidence="5 6" id="KW-0472">Membrane</keyword>
<evidence type="ECO:0000256" key="6">
    <source>
        <dbReference type="SAM" id="Phobius"/>
    </source>
</evidence>
<accession>A0A1R2D294</accession>
<organism evidence="8 9">
    <name type="scientific">Stentor coeruleus</name>
    <dbReference type="NCBI Taxonomy" id="5963"/>
    <lineage>
        <taxon>Eukaryota</taxon>
        <taxon>Sar</taxon>
        <taxon>Alveolata</taxon>
        <taxon>Ciliophora</taxon>
        <taxon>Postciliodesmatophora</taxon>
        <taxon>Heterotrichea</taxon>
        <taxon>Heterotrichida</taxon>
        <taxon>Stentoridae</taxon>
        <taxon>Stentor</taxon>
    </lineage>
</organism>
<dbReference type="OrthoDB" id="2121937at2759"/>
<dbReference type="PANTHER" id="PTHR46730">
    <property type="entry name" value="POLYCYSTIN-1"/>
    <property type="match status" value="1"/>
</dbReference>
<evidence type="ECO:0000256" key="2">
    <source>
        <dbReference type="ARBA" id="ARBA00022692"/>
    </source>
</evidence>
<dbReference type="GO" id="GO:0005886">
    <property type="term" value="C:plasma membrane"/>
    <property type="evidence" value="ECO:0007669"/>
    <property type="project" value="TreeGrafter"/>
</dbReference>
<keyword evidence="4 6" id="KW-1133">Transmembrane helix</keyword>
<sequence length="1589" mass="179711">MISNEGVYKIQALSEGVEKAISLEFVIYGIYLKVELIGLNVKIIQPNYAIDVFIIKVNVFIGVDFIRLFSDKDFEVSLSLEPEYELKGQTIKITSLGEATFNDLFIDEIGTYKIHALAEGIYYGVLDSSVVIEDYCPDGQNYDNGKCITCIQGAVWNNDLSLCECLPDTYEIDGICQGCPDGMVWDEDFQVCGCLDEEVLFNNTCILCIQGKVWNYTTNICECPIGEHFIDNLCKKCQEGAEWNELNSLCQCPENEYLTSLSCITCKTGEIFNSDKQICECPENQYLLNNICTICYRWLQSYDITGSLTNYLKDLVFNFTLTITPVPCEILFPFSLISKLGIDYSCEYPSDNNSLIVHLGYGNTITTETISLNNGFLKGTSYVCGYQNTSLSIKLVYLEPIPHPQAIILAPSTVFYECQNLDIDGSLSFAGIGTVLTYQWRVTSSILGFKNIIQDFSTKKILQIISSNLIEGIINIELTVKNVLNIQSTTTKSVSISKSTFLIIEFDKTIDYSCPASSTCMFSIKKLNSCFPSNDYNIKWSLINNDIISPENYKLFLTYQNVPGAIKIPANLFPPSILYFTVSVFSNKTLLSGSENLSINILTEGPVFILHPLSGSVSTLSSFTLDASRSYDPSLGGDVVYSWFCSYKNSECLFEYEKNKSTMTVPKEAAEAQSVDFINISILIYTTHLRSLTEFILSITSVFEPTFVKWIVPKVYISEYYTNTQPIVTSLNKPFVLKAVIEENNEKYTPEWEIIGIDEVYNTPTNQFIISVNPSKLVPGMEYTLRFLATDSNNYESFFDYIFSVNTPPIPGNFSVSPRQGVEVETVFEFIANGWTDFEENYPLSYVFGYTLNNANVILLPYSQTAYGKIVLPYLGKLVKVFLKVFDNLEDFTETNTTIEMIVNENIDPSSYVSTFENLIQTALPDEIPLTLLTFASLTVNRDLSINGIFINHTADILSDMNTNFNIGIDWFLQTIGTFLPTSNTLDLNIEILNTFTLNPYLKSDDNLNKTINTLNEILTINQDLGLDISQANRALNILTNSLDLNKDTLYNKTKNLEKISSLIDFISSGVIKNTVDNQNASTINKYISMDTKSIPASSLGNLTLKSSSGSGASVILPEDFANVMDLDLDNIYAISLTHLDTIPSEYNSTPTIVAVSAFLVSESIKVDVELKDKLIYVRIPVYNVKSIESPECFYLDENSKKWSKKGCKKVSMDDESILCACNHLSFFSAGEGMTGGGFIPKSNIGETVDFEALDSMTASTAEGFYFVACMLFIYIILAIITFYKDKKDLEKTIDKINNPTKHHTTEHTKRVRKSSVKMVPVTIPKSLNSEKSQSEEEEKDTLSVPEIPKKQIMLKENAVEEDNSLDEIDFYLQKDEVPQTRRGIYWMFQQHKFFGIFMVYDPVHSRIIRCSLFFTVILGRMFLIGLFYQKNDDKSDDGFLERLRAYNIRDFAIMVYSSLIMIFLEIVVLFVLTEKKVQFESGKEAAMRVIKRNKYMRISSLIFCWTALGYFCWSIGMFALHFPQGVSHMWILNTIISLIVDILFTSFIKIAIVTLIILRVLDYWKKYKEKKIREMHESIDSEDRQVVI</sequence>
<feature type="domain" description="PKD/REJ-like" evidence="7">
    <location>
        <begin position="526"/>
        <end position="908"/>
    </location>
</feature>
<dbReference type="GO" id="GO:0006816">
    <property type="term" value="P:calcium ion transport"/>
    <property type="evidence" value="ECO:0007669"/>
    <property type="project" value="TreeGrafter"/>
</dbReference>
<evidence type="ECO:0000256" key="3">
    <source>
        <dbReference type="ARBA" id="ARBA00022737"/>
    </source>
</evidence>
<reference evidence="8 9" key="1">
    <citation type="submission" date="2016-11" db="EMBL/GenBank/DDBJ databases">
        <title>The macronuclear genome of Stentor coeruleus: a giant cell with tiny introns.</title>
        <authorList>
            <person name="Slabodnick M."/>
            <person name="Ruby J.G."/>
            <person name="Reiff S.B."/>
            <person name="Swart E.C."/>
            <person name="Gosai S."/>
            <person name="Prabakaran S."/>
            <person name="Witkowska E."/>
            <person name="Larue G.E."/>
            <person name="Fisher S."/>
            <person name="Freeman R.M."/>
            <person name="Gunawardena J."/>
            <person name="Chu W."/>
            <person name="Stover N.A."/>
            <person name="Gregory B.D."/>
            <person name="Nowacki M."/>
            <person name="Derisi J."/>
            <person name="Roy S.W."/>
            <person name="Marshall W.F."/>
            <person name="Sood P."/>
        </authorList>
    </citation>
    <scope>NUCLEOTIDE SEQUENCE [LARGE SCALE GENOMIC DNA]</scope>
    <source>
        <strain evidence="8">WM001</strain>
    </source>
</reference>
<feature type="transmembrane region" description="Helical" evidence="6">
    <location>
        <begin position="1449"/>
        <end position="1473"/>
    </location>
</feature>
<dbReference type="InterPro" id="IPR009030">
    <property type="entry name" value="Growth_fac_rcpt_cys_sf"/>
</dbReference>
<dbReference type="SUPFAM" id="SSF57184">
    <property type="entry name" value="Growth factor receptor domain"/>
    <property type="match status" value="1"/>
</dbReference>
<dbReference type="InterPro" id="IPR002859">
    <property type="entry name" value="PKD/REJ-like"/>
</dbReference>
<name>A0A1R2D294_9CILI</name>
<dbReference type="Pfam" id="PF01825">
    <property type="entry name" value="GPS"/>
    <property type="match status" value="1"/>
</dbReference>
<gene>
    <name evidence="8" type="ORF">SteCoe_1276</name>
</gene>